<dbReference type="Pfam" id="PF04069">
    <property type="entry name" value="OpuAC"/>
    <property type="match status" value="1"/>
</dbReference>
<dbReference type="Gene3D" id="3.40.190.100">
    <property type="entry name" value="Glycine betaine-binding periplasmic protein, domain 2"/>
    <property type="match status" value="1"/>
</dbReference>
<keyword evidence="3" id="KW-1185">Reference proteome</keyword>
<dbReference type="Proteomes" id="UP000500767">
    <property type="component" value="Chromosome"/>
</dbReference>
<feature type="domain" description="ABC-type glycine betaine transport system substrate-binding" evidence="1">
    <location>
        <begin position="3"/>
        <end position="247"/>
    </location>
</feature>
<organism evidence="2 3">
    <name type="scientific">Lichenicola cladoniae</name>
    <dbReference type="NCBI Taxonomy" id="1484109"/>
    <lineage>
        <taxon>Bacteria</taxon>
        <taxon>Pseudomonadati</taxon>
        <taxon>Pseudomonadota</taxon>
        <taxon>Alphaproteobacteria</taxon>
        <taxon>Acetobacterales</taxon>
        <taxon>Acetobacteraceae</taxon>
        <taxon>Lichenicola</taxon>
    </lineage>
</organism>
<accession>A0A6M8HXA9</accession>
<evidence type="ECO:0000313" key="2">
    <source>
        <dbReference type="EMBL" id="QKE92721.1"/>
    </source>
</evidence>
<dbReference type="KEGG" id="lck:HN018_16400"/>
<dbReference type="SUPFAM" id="SSF53850">
    <property type="entry name" value="Periplasmic binding protein-like II"/>
    <property type="match status" value="1"/>
</dbReference>
<reference evidence="2 3" key="1">
    <citation type="journal article" date="2014" name="World J. Microbiol. Biotechnol.">
        <title>Biodiversity and physiological characteristics of Antarctic and Arctic lichens-associated bacteria.</title>
        <authorList>
            <person name="Lee Y.M."/>
            <person name="Kim E.H."/>
            <person name="Lee H.K."/>
            <person name="Hong S.G."/>
        </authorList>
    </citation>
    <scope>NUCLEOTIDE SEQUENCE [LARGE SCALE GENOMIC DNA]</scope>
    <source>
        <strain evidence="2 3">PAMC 26569</strain>
    </source>
</reference>
<name>A0A6M8HXA9_9PROT</name>
<protein>
    <submittedName>
        <fullName evidence="2">Glycine/betaine ABC transporter</fullName>
    </submittedName>
</protein>
<dbReference type="AlphaFoldDB" id="A0A6M8HXA9"/>
<dbReference type="Gene3D" id="3.40.190.10">
    <property type="entry name" value="Periplasmic binding protein-like II"/>
    <property type="match status" value="1"/>
</dbReference>
<evidence type="ECO:0000259" key="1">
    <source>
        <dbReference type="Pfam" id="PF04069"/>
    </source>
</evidence>
<dbReference type="GO" id="GO:0043190">
    <property type="term" value="C:ATP-binding cassette (ABC) transporter complex"/>
    <property type="evidence" value="ECO:0007669"/>
    <property type="project" value="InterPro"/>
</dbReference>
<sequence>MSSLTLGHLDNRQHEAAAAAVLRVLEAHDIEVEMVAGDRDTLFSSLRDGNIDLLATAWLPDIDPMLADPATAEILGSVLYRPYLLWAVPASLDIAGLRSIADLSKPDIASVIDHAIVLPRRLETYAIRVLAAYDLEQAGYRLDVLDDEAAYAHASTALDATAARVLPLWQPHALAHGGRLRPLDDPRAALPARQEAKLLLRTGLRASLDPHLLDELGELTLGNPVVSALEYAMRTDGMTADEAAEAWQRGRLTPRA</sequence>
<dbReference type="EMBL" id="CP053708">
    <property type="protein sequence ID" value="QKE92721.1"/>
    <property type="molecule type" value="Genomic_DNA"/>
</dbReference>
<dbReference type="GO" id="GO:0022857">
    <property type="term" value="F:transmembrane transporter activity"/>
    <property type="evidence" value="ECO:0007669"/>
    <property type="project" value="InterPro"/>
</dbReference>
<dbReference type="InterPro" id="IPR007210">
    <property type="entry name" value="ABC_Gly_betaine_transp_sub-bd"/>
</dbReference>
<gene>
    <name evidence="2" type="ORF">HN018_16400</name>
</gene>
<evidence type="ECO:0000313" key="3">
    <source>
        <dbReference type="Proteomes" id="UP000500767"/>
    </source>
</evidence>
<proteinExistence type="predicted"/>